<gene>
    <name evidence="3" type="ORF">ENI13_01045</name>
</gene>
<feature type="non-terminal residue" evidence="3">
    <location>
        <position position="421"/>
    </location>
</feature>
<evidence type="ECO:0000313" key="3">
    <source>
        <dbReference type="EMBL" id="HEB13546.1"/>
    </source>
</evidence>
<comment type="caution">
    <text evidence="3">The sequence shown here is derived from an EMBL/GenBank/DDBJ whole genome shotgun (WGS) entry which is preliminary data.</text>
</comment>
<accession>A0A7C1NLR5</accession>
<dbReference type="AlphaFoldDB" id="A0A7C1NLR5"/>
<feature type="compositionally biased region" description="Basic and acidic residues" evidence="2">
    <location>
        <begin position="381"/>
        <end position="402"/>
    </location>
</feature>
<reference evidence="3" key="1">
    <citation type="journal article" date="2020" name="mSystems">
        <title>Genome- and Community-Level Interaction Insights into Carbon Utilization and Element Cycling Functions of Hydrothermarchaeota in Hydrothermal Sediment.</title>
        <authorList>
            <person name="Zhou Z."/>
            <person name="Liu Y."/>
            <person name="Xu W."/>
            <person name="Pan J."/>
            <person name="Luo Z.H."/>
            <person name="Li M."/>
        </authorList>
    </citation>
    <scope>NUCLEOTIDE SEQUENCE [LARGE SCALE GENOMIC DNA]</scope>
    <source>
        <strain evidence="3">HyVt-369</strain>
    </source>
</reference>
<feature type="coiled-coil region" evidence="1">
    <location>
        <begin position="160"/>
        <end position="187"/>
    </location>
</feature>
<protein>
    <submittedName>
        <fullName evidence="3">Uncharacterized protein</fullName>
    </submittedName>
</protein>
<evidence type="ECO:0000256" key="1">
    <source>
        <dbReference type="SAM" id="Coils"/>
    </source>
</evidence>
<proteinExistence type="predicted"/>
<evidence type="ECO:0000256" key="2">
    <source>
        <dbReference type="SAM" id="MobiDB-lite"/>
    </source>
</evidence>
<dbReference type="Proteomes" id="UP000885695">
    <property type="component" value="Unassembled WGS sequence"/>
</dbReference>
<keyword evidence="1" id="KW-0175">Coiled coil</keyword>
<dbReference type="EMBL" id="DRHL01000057">
    <property type="protein sequence ID" value="HEB13546.1"/>
    <property type="molecule type" value="Genomic_DNA"/>
</dbReference>
<organism evidence="3">
    <name type="scientific">candidate division CPR3 bacterium</name>
    <dbReference type="NCBI Taxonomy" id="2268181"/>
    <lineage>
        <taxon>Bacteria</taxon>
        <taxon>Bacteria division CPR3</taxon>
    </lineage>
</organism>
<feature type="region of interest" description="Disordered" evidence="2">
    <location>
        <begin position="381"/>
        <end position="421"/>
    </location>
</feature>
<sequence length="421" mass="45747">MAETALEPGQFINNPLLEDAVETVTNPIAPTQPVQIVSSEAGMETTQRNLDSLSTIEQQLAQAREQSLAIQQGVSTFGEAKKGGLDITPETTVPQAQQFLNLGGSPAGGAATDNVNKGVEEGLLTPEDEQALREKEAAALAAIDAASGAKDDPTGLNATVKAAQDAIKAYQDSLAEFNANLATARAERARLSIPGQREIEVRRQLNEVRAQADAFNLQTEQDKFREFEGQTLGFAGGRATEIDIRASFKRQELALKEKNLLAELGLEQELRGFELKTVEQQIDDFATDSELRNAVQKAITDIQQDVLDRVEKLSDDAKDTLGDILDNLPGFAFEDLSPEGQEQINKLVNAIPELTIDIVKDALKAQKAEEIFERGIKERTRETAEEQARISAAREVRLSEDAGKEEEDIFGATTENPGGYT</sequence>
<name>A0A7C1NLR5_UNCC3</name>